<dbReference type="EMBL" id="QTSX02001535">
    <property type="protein sequence ID" value="KAJ9080646.1"/>
    <property type="molecule type" value="Genomic_DNA"/>
</dbReference>
<comment type="caution">
    <text evidence="1">The sequence shown here is derived from an EMBL/GenBank/DDBJ whole genome shotgun (WGS) entry which is preliminary data.</text>
</comment>
<evidence type="ECO:0000313" key="2">
    <source>
        <dbReference type="Proteomes" id="UP001165960"/>
    </source>
</evidence>
<reference evidence="1" key="1">
    <citation type="submission" date="2022-04" db="EMBL/GenBank/DDBJ databases">
        <title>Genome of the entomopathogenic fungus Entomophthora muscae.</title>
        <authorList>
            <person name="Elya C."/>
            <person name="Lovett B.R."/>
            <person name="Lee E."/>
            <person name="Macias A.M."/>
            <person name="Hajek A.E."/>
            <person name="De Bivort B.L."/>
            <person name="Kasson M.T."/>
            <person name="De Fine Licht H.H."/>
            <person name="Stajich J.E."/>
        </authorList>
    </citation>
    <scope>NUCLEOTIDE SEQUENCE</scope>
    <source>
        <strain evidence="1">Berkeley</strain>
    </source>
</reference>
<proteinExistence type="predicted"/>
<name>A0ACC2U1L5_9FUNG</name>
<evidence type="ECO:0000313" key="1">
    <source>
        <dbReference type="EMBL" id="KAJ9080646.1"/>
    </source>
</evidence>
<organism evidence="1 2">
    <name type="scientific">Entomophthora muscae</name>
    <dbReference type="NCBI Taxonomy" id="34485"/>
    <lineage>
        <taxon>Eukaryota</taxon>
        <taxon>Fungi</taxon>
        <taxon>Fungi incertae sedis</taxon>
        <taxon>Zoopagomycota</taxon>
        <taxon>Entomophthoromycotina</taxon>
        <taxon>Entomophthoromycetes</taxon>
        <taxon>Entomophthorales</taxon>
        <taxon>Entomophthoraceae</taxon>
        <taxon>Entomophthora</taxon>
    </lineage>
</organism>
<accession>A0ACC2U1L5</accession>
<gene>
    <name evidence="1" type="ORF">DSO57_1022661</name>
</gene>
<sequence>MAFQAWPASPVGAQPDSDMGRDTQLPGACTRLPPASQLAGDSAPPSQQGRPPPPDKEIAKWGNSKRQFPQTQKEGELLL</sequence>
<protein>
    <submittedName>
        <fullName evidence="1">Uncharacterized protein</fullName>
    </submittedName>
</protein>
<keyword evidence="2" id="KW-1185">Reference proteome</keyword>
<dbReference type="Proteomes" id="UP001165960">
    <property type="component" value="Unassembled WGS sequence"/>
</dbReference>